<gene>
    <name evidence="2" type="ORF">C5L36_0A03985</name>
    <name evidence="3" type="ORF">JL09_g4052</name>
</gene>
<evidence type="ECO:0000313" key="3">
    <source>
        <dbReference type="EMBL" id="KGK36796.1"/>
    </source>
</evidence>
<protein>
    <submittedName>
        <fullName evidence="3">Uncharacterized protein</fullName>
    </submittedName>
</protein>
<name>A0A099NY36_PICKU</name>
<feature type="coiled-coil region" evidence="1">
    <location>
        <begin position="53"/>
        <end position="110"/>
    </location>
</feature>
<dbReference type="RefSeq" id="XP_029319276.1">
    <property type="nucleotide sequence ID" value="XM_029463416.1"/>
</dbReference>
<dbReference type="KEGG" id="pkz:C5L36_0A03985"/>
<evidence type="ECO:0000313" key="2">
    <source>
        <dbReference type="EMBL" id="AWU73799.1"/>
    </source>
</evidence>
<reference evidence="4" key="1">
    <citation type="journal article" date="2014" name="Microb. Cell Fact.">
        <title>Exploiting Issatchenkia orientalis SD108 for succinic acid production.</title>
        <authorList>
            <person name="Xiao H."/>
            <person name="Shao Z."/>
            <person name="Jiang Y."/>
            <person name="Dole S."/>
            <person name="Zhao H."/>
        </authorList>
    </citation>
    <scope>NUCLEOTIDE SEQUENCE [LARGE SCALE GENOMIC DNA]</scope>
    <source>
        <strain evidence="4">SD108</strain>
    </source>
</reference>
<dbReference type="EMBL" id="CP028773">
    <property type="protein sequence ID" value="AWU73799.1"/>
    <property type="molecule type" value="Genomic_DNA"/>
</dbReference>
<sequence length="118" mass="14285">MDDRVKRVIEREEAKKIANIELREKYRRVLRQTLMEFDVPGQQHIVYENEKMLDKAEEELEGHVKRMERLGGELEERVEHVEKKLEKCNSELIQRRVELLNQQIRILESAVKYIQDNK</sequence>
<dbReference type="AlphaFoldDB" id="A0A099NY36"/>
<keyword evidence="1" id="KW-0175">Coiled coil</keyword>
<organism evidence="3 4">
    <name type="scientific">Pichia kudriavzevii</name>
    <name type="common">Yeast</name>
    <name type="synonym">Issatchenkia orientalis</name>
    <dbReference type="NCBI Taxonomy" id="4909"/>
    <lineage>
        <taxon>Eukaryota</taxon>
        <taxon>Fungi</taxon>
        <taxon>Dikarya</taxon>
        <taxon>Ascomycota</taxon>
        <taxon>Saccharomycotina</taxon>
        <taxon>Pichiomycetes</taxon>
        <taxon>Pichiales</taxon>
        <taxon>Pichiaceae</taxon>
        <taxon>Pichia</taxon>
    </lineage>
</organism>
<keyword evidence="5" id="KW-1185">Reference proteome</keyword>
<evidence type="ECO:0000313" key="4">
    <source>
        <dbReference type="Proteomes" id="UP000029867"/>
    </source>
</evidence>
<accession>A0A099NY36</accession>
<dbReference type="Pfam" id="PF03087">
    <property type="entry name" value="BPS1"/>
    <property type="match status" value="1"/>
</dbReference>
<dbReference type="EMBL" id="JQFK01000053">
    <property type="protein sequence ID" value="KGK36796.1"/>
    <property type="molecule type" value="Genomic_DNA"/>
</dbReference>
<dbReference type="OrthoDB" id="3997567at2759"/>
<dbReference type="VEuPathDB" id="FungiDB:C5L36_0A03985"/>
<proteinExistence type="predicted"/>
<evidence type="ECO:0000313" key="5">
    <source>
        <dbReference type="Proteomes" id="UP000249293"/>
    </source>
</evidence>
<reference evidence="3" key="2">
    <citation type="submission" date="2014-08" db="EMBL/GenBank/DDBJ databases">
        <title>Exploiting Issatchenkia orientalis SD108 for Succinic Acid Production.</title>
        <authorList>
            <person name="Xiao H."/>
            <person name="Shao Z."/>
            <person name="Jiang Y."/>
            <person name="Dole S."/>
            <person name="Zhao H."/>
        </authorList>
    </citation>
    <scope>NUCLEOTIDE SEQUENCE [LARGE SCALE GENOMIC DNA]</scope>
    <source>
        <strain evidence="3">SD108</strain>
    </source>
</reference>
<evidence type="ECO:0000256" key="1">
    <source>
        <dbReference type="SAM" id="Coils"/>
    </source>
</evidence>
<dbReference type="HOGENOM" id="CLU_2073490_0_0_1"/>
<dbReference type="InterPro" id="IPR004320">
    <property type="entry name" value="BPS1_pln"/>
</dbReference>
<dbReference type="GeneID" id="40381509"/>
<reference evidence="2 5" key="3">
    <citation type="submission" date="2018-06" db="EMBL/GenBank/DDBJ databases">
        <title>Population genomics shows no distinction between pathogenic Candida krusei and environmental Pichia kudriavzevii: One species, four names.</title>
        <authorList>
            <person name="Douglass A.P."/>
            <person name="Offei B."/>
            <person name="Braun-Galleani S."/>
            <person name="Coughlan A.Y."/>
            <person name="Martos A."/>
            <person name="Ortiz-Merino R.A."/>
            <person name="Byrne K.P."/>
            <person name="Wolfe K.H."/>
        </authorList>
    </citation>
    <scope>NUCLEOTIDE SEQUENCE [LARGE SCALE GENOMIC DNA]</scope>
    <source>
        <strain evidence="2 5">CBS573</strain>
    </source>
</reference>
<dbReference type="Proteomes" id="UP000029867">
    <property type="component" value="Unassembled WGS sequence"/>
</dbReference>
<dbReference type="Proteomes" id="UP000249293">
    <property type="component" value="Chromosome 1"/>
</dbReference>